<feature type="region of interest" description="Disordered" evidence="1">
    <location>
        <begin position="1"/>
        <end position="38"/>
    </location>
</feature>
<dbReference type="AlphaFoldDB" id="A0A511SW70"/>
<sequence>MAPGAEGREGSTKVSVQEGPNGSASPLVGARDSGRAKASNRFTFRVTRTSWNAIAGMGSIPDMLAVGAANEMGGIEVGTDVFEEAWSGQ</sequence>
<evidence type="ECO:0000256" key="1">
    <source>
        <dbReference type="SAM" id="MobiDB-lite"/>
    </source>
</evidence>
<dbReference type="EMBL" id="BJXR01000011">
    <property type="protein sequence ID" value="GEN05702.1"/>
    <property type="molecule type" value="Genomic_DNA"/>
</dbReference>
<feature type="compositionally biased region" description="Basic and acidic residues" evidence="1">
    <location>
        <begin position="1"/>
        <end position="11"/>
    </location>
</feature>
<evidence type="ECO:0000313" key="2">
    <source>
        <dbReference type="EMBL" id="GEN05702.1"/>
    </source>
</evidence>
<protein>
    <submittedName>
        <fullName evidence="2">Uncharacterized protein</fullName>
    </submittedName>
</protein>
<comment type="caution">
    <text evidence="2">The sequence shown here is derived from an EMBL/GenBank/DDBJ whole genome shotgun (WGS) entry which is preliminary data.</text>
</comment>
<gene>
    <name evidence="2" type="ORF">MFU01_07390</name>
</gene>
<reference evidence="2 3" key="1">
    <citation type="submission" date="2019-07" db="EMBL/GenBank/DDBJ databases">
        <title>Whole genome shotgun sequence of Myxococcus fulvus NBRC 100333.</title>
        <authorList>
            <person name="Hosoyama A."/>
            <person name="Uohara A."/>
            <person name="Ohji S."/>
            <person name="Ichikawa N."/>
        </authorList>
    </citation>
    <scope>NUCLEOTIDE SEQUENCE [LARGE SCALE GENOMIC DNA]</scope>
    <source>
        <strain evidence="2 3">NBRC 100333</strain>
    </source>
</reference>
<dbReference type="Proteomes" id="UP000321514">
    <property type="component" value="Unassembled WGS sequence"/>
</dbReference>
<accession>A0A511SW70</accession>
<organism evidence="2 3">
    <name type="scientific">Myxococcus fulvus</name>
    <dbReference type="NCBI Taxonomy" id="33"/>
    <lineage>
        <taxon>Bacteria</taxon>
        <taxon>Pseudomonadati</taxon>
        <taxon>Myxococcota</taxon>
        <taxon>Myxococcia</taxon>
        <taxon>Myxococcales</taxon>
        <taxon>Cystobacterineae</taxon>
        <taxon>Myxococcaceae</taxon>
        <taxon>Myxococcus</taxon>
    </lineage>
</organism>
<evidence type="ECO:0000313" key="3">
    <source>
        <dbReference type="Proteomes" id="UP000321514"/>
    </source>
</evidence>
<name>A0A511SW70_MYXFU</name>
<feature type="compositionally biased region" description="Polar residues" evidence="1">
    <location>
        <begin position="12"/>
        <end position="24"/>
    </location>
</feature>
<proteinExistence type="predicted"/>